<evidence type="ECO:0000313" key="1">
    <source>
        <dbReference type="EMBL" id="KTB34663.1"/>
    </source>
</evidence>
<evidence type="ECO:0000313" key="2">
    <source>
        <dbReference type="Proteomes" id="UP000054988"/>
    </source>
</evidence>
<comment type="caution">
    <text evidence="1">The sequence shown here is derived from an EMBL/GenBank/DDBJ whole genome shotgun (WGS) entry which is preliminary data.</text>
</comment>
<organism evidence="1 2">
    <name type="scientific">Moniliophthora roreri</name>
    <name type="common">Frosty pod rot fungus</name>
    <name type="synonym">Monilia roreri</name>
    <dbReference type="NCBI Taxonomy" id="221103"/>
    <lineage>
        <taxon>Eukaryota</taxon>
        <taxon>Fungi</taxon>
        <taxon>Dikarya</taxon>
        <taxon>Basidiomycota</taxon>
        <taxon>Agaricomycotina</taxon>
        <taxon>Agaricomycetes</taxon>
        <taxon>Agaricomycetidae</taxon>
        <taxon>Agaricales</taxon>
        <taxon>Marasmiineae</taxon>
        <taxon>Marasmiaceae</taxon>
        <taxon>Moniliophthora</taxon>
    </lineage>
</organism>
<accession>A0A0W0FE68</accession>
<dbReference type="EMBL" id="LATX01002052">
    <property type="protein sequence ID" value="KTB34663.1"/>
    <property type="molecule type" value="Genomic_DNA"/>
</dbReference>
<sequence>MSAFPSSFGCYSHSHQPSYVLGITSIQFAAAASSFHYMAEGEQRLKNESNLKLVVVRMMSKLELDKTSQGYHFQLSTGYRFPSISP</sequence>
<reference evidence="1 2" key="1">
    <citation type="submission" date="2015-12" db="EMBL/GenBank/DDBJ databases">
        <title>Draft genome sequence of Moniliophthora roreri, the causal agent of frosty pod rot of cacao.</title>
        <authorList>
            <person name="Aime M.C."/>
            <person name="Diaz-Valderrama J.R."/>
            <person name="Kijpornyongpan T."/>
            <person name="Phillips-Mora W."/>
        </authorList>
    </citation>
    <scope>NUCLEOTIDE SEQUENCE [LARGE SCALE GENOMIC DNA]</scope>
    <source>
        <strain evidence="1 2">MCA 2952</strain>
    </source>
</reference>
<gene>
    <name evidence="1" type="ORF">WG66_12753</name>
</gene>
<name>A0A0W0FE68_MONRR</name>
<proteinExistence type="predicted"/>
<protein>
    <submittedName>
        <fullName evidence="1">Uncharacterized protein</fullName>
    </submittedName>
</protein>
<dbReference type="Proteomes" id="UP000054988">
    <property type="component" value="Unassembled WGS sequence"/>
</dbReference>
<dbReference type="AlphaFoldDB" id="A0A0W0FE68"/>